<evidence type="ECO:0000313" key="1">
    <source>
        <dbReference type="EMBL" id="AZQ44047.1"/>
    </source>
</evidence>
<protein>
    <submittedName>
        <fullName evidence="1">DUF1223 domain-containing protein</fullName>
    </submittedName>
</protein>
<reference evidence="1 2" key="1">
    <citation type="submission" date="2018-12" db="EMBL/GenBank/DDBJ databases">
        <title>Complete genome of Nonlabens sp. MJ115.</title>
        <authorList>
            <person name="Choi H.S."/>
            <person name="Jung J."/>
        </authorList>
    </citation>
    <scope>NUCLEOTIDE SEQUENCE [LARGE SCALE GENOMIC DNA]</scope>
    <source>
        <strain evidence="1 2">MJ115</strain>
    </source>
</reference>
<dbReference type="EMBL" id="CP034549">
    <property type="protein sequence ID" value="AZQ44047.1"/>
    <property type="molecule type" value="Genomic_DNA"/>
</dbReference>
<dbReference type="Pfam" id="PF06764">
    <property type="entry name" value="DUF1223"/>
    <property type="match status" value="1"/>
</dbReference>
<evidence type="ECO:0000313" key="2">
    <source>
        <dbReference type="Proteomes" id="UP000279600"/>
    </source>
</evidence>
<dbReference type="Proteomes" id="UP000279600">
    <property type="component" value="Chromosome"/>
</dbReference>
<accession>A0A3S9MY30</accession>
<dbReference type="InterPro" id="IPR036249">
    <property type="entry name" value="Thioredoxin-like_sf"/>
</dbReference>
<keyword evidence="2" id="KW-1185">Reference proteome</keyword>
<dbReference type="KEGG" id="noj:EJ995_07300"/>
<dbReference type="SUPFAM" id="SSF52833">
    <property type="entry name" value="Thioredoxin-like"/>
    <property type="match status" value="1"/>
</dbReference>
<organism evidence="1 2">
    <name type="scientific">Nonlabens ponticola</name>
    <dbReference type="NCBI Taxonomy" id="2496866"/>
    <lineage>
        <taxon>Bacteria</taxon>
        <taxon>Pseudomonadati</taxon>
        <taxon>Bacteroidota</taxon>
        <taxon>Flavobacteriia</taxon>
        <taxon>Flavobacteriales</taxon>
        <taxon>Flavobacteriaceae</taxon>
        <taxon>Nonlabens</taxon>
    </lineage>
</organism>
<dbReference type="PANTHER" id="PTHR36057">
    <property type="match status" value="1"/>
</dbReference>
<dbReference type="InterPro" id="IPR010634">
    <property type="entry name" value="DUF1223"/>
</dbReference>
<dbReference type="PANTHER" id="PTHR36057:SF1">
    <property type="entry name" value="LIPOPROTEIN LIPID ATTACHMENT SITE-LIKE PROTEIN, PUTATIVE (DUF1223)-RELATED"/>
    <property type="match status" value="1"/>
</dbReference>
<sequence>MLIYLEISSTCFLHLAQPSKSLSLIMAYKPLTRTLMPIISMLCAFGILAFQHNENHDQDNSIVSQPVVQVVELFTSQGCSSCPPADKLLGTITDKENVIALSYHVDYWNRLGWKDQFSDSQFSTYQRNYAKALRSRVYTPQMVVNGSKEFVGSKSIELKKNLNSKSMVDLLTKPEVSRESNQLIAQIDLTEAPKYQQAYALAVLDKHVTQVTRGENAQKQLINSNIVIDRKALNSTNANITFDLPDDLNGSYRIAIILQDDDLNIVGAAMSDAY</sequence>
<gene>
    <name evidence="1" type="ORF">EJ995_07300</name>
</gene>
<name>A0A3S9MY30_9FLAO</name>
<dbReference type="AlphaFoldDB" id="A0A3S9MY30"/>
<proteinExistence type="predicted"/>
<dbReference type="OrthoDB" id="9808254at2"/>